<dbReference type="Proteomes" id="UP001472677">
    <property type="component" value="Unassembled WGS sequence"/>
</dbReference>
<protein>
    <recommendedName>
        <fullName evidence="3">RNase H type-1 domain-containing protein</fullName>
    </recommendedName>
</protein>
<proteinExistence type="predicted"/>
<evidence type="ECO:0008006" key="3">
    <source>
        <dbReference type="Google" id="ProtNLM"/>
    </source>
</evidence>
<name>A0ABR2BAF6_9ROSI</name>
<evidence type="ECO:0000313" key="2">
    <source>
        <dbReference type="Proteomes" id="UP001472677"/>
    </source>
</evidence>
<keyword evidence="2" id="KW-1185">Reference proteome</keyword>
<organism evidence="1 2">
    <name type="scientific">Hibiscus sabdariffa</name>
    <name type="common">roselle</name>
    <dbReference type="NCBI Taxonomy" id="183260"/>
    <lineage>
        <taxon>Eukaryota</taxon>
        <taxon>Viridiplantae</taxon>
        <taxon>Streptophyta</taxon>
        <taxon>Embryophyta</taxon>
        <taxon>Tracheophyta</taxon>
        <taxon>Spermatophyta</taxon>
        <taxon>Magnoliopsida</taxon>
        <taxon>eudicotyledons</taxon>
        <taxon>Gunneridae</taxon>
        <taxon>Pentapetalae</taxon>
        <taxon>rosids</taxon>
        <taxon>malvids</taxon>
        <taxon>Malvales</taxon>
        <taxon>Malvaceae</taxon>
        <taxon>Malvoideae</taxon>
        <taxon>Hibiscus</taxon>
    </lineage>
</organism>
<reference evidence="1 2" key="1">
    <citation type="journal article" date="2024" name="G3 (Bethesda)">
        <title>Genome assembly of Hibiscus sabdariffa L. provides insights into metabolisms of medicinal natural products.</title>
        <authorList>
            <person name="Kim T."/>
        </authorList>
    </citation>
    <scope>NUCLEOTIDE SEQUENCE [LARGE SCALE GENOMIC DNA]</scope>
    <source>
        <strain evidence="1">TK-2024</strain>
        <tissue evidence="1">Old leaves</tissue>
    </source>
</reference>
<gene>
    <name evidence="1" type="ORF">V6N12_005621</name>
</gene>
<dbReference type="EMBL" id="JBBPBM010000145">
    <property type="protein sequence ID" value="KAK8504080.1"/>
    <property type="molecule type" value="Genomic_DNA"/>
</dbReference>
<accession>A0ABR2BAF6</accession>
<evidence type="ECO:0000313" key="1">
    <source>
        <dbReference type="EMBL" id="KAK8504080.1"/>
    </source>
</evidence>
<sequence length="88" mass="9911">MGLGIFRLARLFARVFSKRFGFAKLIGICSVLEAWEMQVCRVSRRVNWVANELAKIAKLDSLDCNYFEGSLVEIDELLLLDTLEAGLG</sequence>
<comment type="caution">
    <text evidence="1">The sequence shown here is derived from an EMBL/GenBank/DDBJ whole genome shotgun (WGS) entry which is preliminary data.</text>
</comment>